<evidence type="ECO:0000313" key="1">
    <source>
        <dbReference type="EMBL" id="MFB9840563.1"/>
    </source>
</evidence>
<dbReference type="RefSeq" id="WP_378213803.1">
    <property type="nucleotide sequence ID" value="NZ_JBHLZP010001161.1"/>
</dbReference>
<gene>
    <name evidence="1" type="ORF">ACFFNX_51320</name>
</gene>
<protein>
    <submittedName>
        <fullName evidence="1">Uncharacterized protein</fullName>
    </submittedName>
</protein>
<proteinExistence type="predicted"/>
<accession>A0ABV5YZQ6</accession>
<evidence type="ECO:0000313" key="2">
    <source>
        <dbReference type="Proteomes" id="UP001589627"/>
    </source>
</evidence>
<reference evidence="1 2" key="1">
    <citation type="submission" date="2024-09" db="EMBL/GenBank/DDBJ databases">
        <authorList>
            <person name="Sun Q."/>
            <person name="Mori K."/>
        </authorList>
    </citation>
    <scope>NUCLEOTIDE SEQUENCE [LARGE SCALE GENOMIC DNA]</scope>
    <source>
        <strain evidence="1 2">TBRC 0563</strain>
    </source>
</reference>
<keyword evidence="2" id="KW-1185">Reference proteome</keyword>
<sequence length="66" mass="6726">APVPYPPACRPQAWSAAVSPALVTALFGLQPDGAGRVTSAPLPGFGPMTVTGVRVGEETLTFTTED</sequence>
<name>A0ABV5YZQ6_9ACTN</name>
<dbReference type="EMBL" id="JBHLZP010001161">
    <property type="protein sequence ID" value="MFB9840563.1"/>
    <property type="molecule type" value="Genomic_DNA"/>
</dbReference>
<comment type="caution">
    <text evidence="1">The sequence shown here is derived from an EMBL/GenBank/DDBJ whole genome shotgun (WGS) entry which is preliminary data.</text>
</comment>
<organism evidence="1 2">
    <name type="scientific">Actinoallomurus acaciae</name>
    <dbReference type="NCBI Taxonomy" id="502577"/>
    <lineage>
        <taxon>Bacteria</taxon>
        <taxon>Bacillati</taxon>
        <taxon>Actinomycetota</taxon>
        <taxon>Actinomycetes</taxon>
        <taxon>Streptosporangiales</taxon>
        <taxon>Thermomonosporaceae</taxon>
        <taxon>Actinoallomurus</taxon>
    </lineage>
</organism>
<feature type="non-terminal residue" evidence="1">
    <location>
        <position position="1"/>
    </location>
</feature>
<dbReference type="Proteomes" id="UP001589627">
    <property type="component" value="Unassembled WGS sequence"/>
</dbReference>